<organism evidence="12 13">
    <name type="scientific">Lentithecium fluviatile CBS 122367</name>
    <dbReference type="NCBI Taxonomy" id="1168545"/>
    <lineage>
        <taxon>Eukaryota</taxon>
        <taxon>Fungi</taxon>
        <taxon>Dikarya</taxon>
        <taxon>Ascomycota</taxon>
        <taxon>Pezizomycotina</taxon>
        <taxon>Dothideomycetes</taxon>
        <taxon>Pleosporomycetidae</taxon>
        <taxon>Pleosporales</taxon>
        <taxon>Massarineae</taxon>
        <taxon>Lentitheciaceae</taxon>
        <taxon>Lentithecium</taxon>
    </lineage>
</organism>
<keyword evidence="13" id="KW-1185">Reference proteome</keyword>
<dbReference type="GO" id="GO:0016042">
    <property type="term" value="P:lipid catabolic process"/>
    <property type="evidence" value="ECO:0007669"/>
    <property type="project" value="UniProtKB-UniRule"/>
</dbReference>
<feature type="domain" description="PNPLA" evidence="11">
    <location>
        <begin position="709"/>
        <end position="911"/>
    </location>
</feature>
<evidence type="ECO:0000256" key="3">
    <source>
        <dbReference type="ARBA" id="ARBA00022801"/>
    </source>
</evidence>
<evidence type="ECO:0000256" key="2">
    <source>
        <dbReference type="ARBA" id="ARBA00022771"/>
    </source>
</evidence>
<accession>A0A6G1IP64</accession>
<protein>
    <recommendedName>
        <fullName evidence="14">FabD/lysophospholipase-like protein</fullName>
    </recommendedName>
</protein>
<dbReference type="SUPFAM" id="SSF52540">
    <property type="entry name" value="P-loop containing nucleoside triphosphate hydrolases"/>
    <property type="match status" value="1"/>
</dbReference>
<dbReference type="InterPro" id="IPR017907">
    <property type="entry name" value="Znf_RING_CS"/>
</dbReference>
<keyword evidence="4" id="KW-0862">Zinc</keyword>
<reference evidence="12" key="1">
    <citation type="journal article" date="2020" name="Stud. Mycol.">
        <title>101 Dothideomycetes genomes: a test case for predicting lifestyles and emergence of pathogens.</title>
        <authorList>
            <person name="Haridas S."/>
            <person name="Albert R."/>
            <person name="Binder M."/>
            <person name="Bloem J."/>
            <person name="Labutti K."/>
            <person name="Salamov A."/>
            <person name="Andreopoulos B."/>
            <person name="Baker S."/>
            <person name="Barry K."/>
            <person name="Bills G."/>
            <person name="Bluhm B."/>
            <person name="Cannon C."/>
            <person name="Castanera R."/>
            <person name="Culley D."/>
            <person name="Daum C."/>
            <person name="Ezra D."/>
            <person name="Gonzalez J."/>
            <person name="Henrissat B."/>
            <person name="Kuo A."/>
            <person name="Liang C."/>
            <person name="Lipzen A."/>
            <person name="Lutzoni F."/>
            <person name="Magnuson J."/>
            <person name="Mondo S."/>
            <person name="Nolan M."/>
            <person name="Ohm R."/>
            <person name="Pangilinan J."/>
            <person name="Park H.-J."/>
            <person name="Ramirez L."/>
            <person name="Alfaro M."/>
            <person name="Sun H."/>
            <person name="Tritt A."/>
            <person name="Yoshinaga Y."/>
            <person name="Zwiers L.-H."/>
            <person name="Turgeon B."/>
            <person name="Goodwin S."/>
            <person name="Spatafora J."/>
            <person name="Crous P."/>
            <person name="Grigoriev I."/>
        </authorList>
    </citation>
    <scope>NUCLEOTIDE SEQUENCE</scope>
    <source>
        <strain evidence="12">CBS 122367</strain>
    </source>
</reference>
<dbReference type="Gene3D" id="3.40.1090.10">
    <property type="entry name" value="Cytosolic phospholipase A2 catalytic domain"/>
    <property type="match status" value="1"/>
</dbReference>
<dbReference type="PANTHER" id="PTHR24185">
    <property type="entry name" value="CALCIUM-INDEPENDENT PHOSPHOLIPASE A2-GAMMA"/>
    <property type="match status" value="1"/>
</dbReference>
<dbReference type="GO" id="GO:0008270">
    <property type="term" value="F:zinc ion binding"/>
    <property type="evidence" value="ECO:0007669"/>
    <property type="project" value="UniProtKB-KW"/>
</dbReference>
<keyword evidence="2 7" id="KW-0863">Zinc-finger</keyword>
<evidence type="ECO:0000256" key="1">
    <source>
        <dbReference type="ARBA" id="ARBA00022723"/>
    </source>
</evidence>
<dbReference type="GO" id="GO:0019369">
    <property type="term" value="P:arachidonate metabolic process"/>
    <property type="evidence" value="ECO:0007669"/>
    <property type="project" value="TreeGrafter"/>
</dbReference>
<dbReference type="InterPro" id="IPR002641">
    <property type="entry name" value="PNPLA_dom"/>
</dbReference>
<feature type="compositionally biased region" description="Basic and acidic residues" evidence="9">
    <location>
        <begin position="1218"/>
        <end position="1229"/>
    </location>
</feature>
<dbReference type="GO" id="GO:0016020">
    <property type="term" value="C:membrane"/>
    <property type="evidence" value="ECO:0007669"/>
    <property type="project" value="TreeGrafter"/>
</dbReference>
<dbReference type="Proteomes" id="UP000799291">
    <property type="component" value="Unassembled WGS sequence"/>
</dbReference>
<feature type="compositionally biased region" description="Low complexity" evidence="9">
    <location>
        <begin position="1251"/>
        <end position="1262"/>
    </location>
</feature>
<keyword evidence="5 8" id="KW-0442">Lipid degradation</keyword>
<dbReference type="GO" id="GO:0047499">
    <property type="term" value="F:calcium-independent phospholipase A2 activity"/>
    <property type="evidence" value="ECO:0007669"/>
    <property type="project" value="TreeGrafter"/>
</dbReference>
<dbReference type="SUPFAM" id="SSF52151">
    <property type="entry name" value="FabD/lysophospholipase-like"/>
    <property type="match status" value="1"/>
</dbReference>
<keyword evidence="3 8" id="KW-0378">Hydrolase</keyword>
<feature type="region of interest" description="Disordered" evidence="9">
    <location>
        <begin position="1203"/>
        <end position="1270"/>
    </location>
</feature>
<dbReference type="PROSITE" id="PS00518">
    <property type="entry name" value="ZF_RING_1"/>
    <property type="match status" value="1"/>
</dbReference>
<evidence type="ECO:0000313" key="12">
    <source>
        <dbReference type="EMBL" id="KAF2680012.1"/>
    </source>
</evidence>
<dbReference type="PROSITE" id="PS51635">
    <property type="entry name" value="PNPLA"/>
    <property type="match status" value="1"/>
</dbReference>
<evidence type="ECO:0000256" key="8">
    <source>
        <dbReference type="PROSITE-ProRule" id="PRU01161"/>
    </source>
</evidence>
<feature type="short sequence motif" description="GXSXG" evidence="8">
    <location>
        <begin position="747"/>
        <end position="751"/>
    </location>
</feature>
<feature type="short sequence motif" description="DGA/G" evidence="8">
    <location>
        <begin position="898"/>
        <end position="900"/>
    </location>
</feature>
<evidence type="ECO:0000259" key="11">
    <source>
        <dbReference type="PROSITE" id="PS51635"/>
    </source>
</evidence>
<dbReference type="InterPro" id="IPR016035">
    <property type="entry name" value="Acyl_Trfase/lysoPLipase"/>
</dbReference>
<feature type="domain" description="RING-type" evidence="10">
    <location>
        <begin position="640"/>
        <end position="686"/>
    </location>
</feature>
<dbReference type="GO" id="GO:0046486">
    <property type="term" value="P:glycerolipid metabolic process"/>
    <property type="evidence" value="ECO:0007669"/>
    <property type="project" value="UniProtKB-ARBA"/>
</dbReference>
<evidence type="ECO:0008006" key="14">
    <source>
        <dbReference type="Google" id="ProtNLM"/>
    </source>
</evidence>
<evidence type="ECO:0000256" key="4">
    <source>
        <dbReference type="ARBA" id="ARBA00022833"/>
    </source>
</evidence>
<evidence type="ECO:0000256" key="9">
    <source>
        <dbReference type="SAM" id="MobiDB-lite"/>
    </source>
</evidence>
<keyword evidence="1" id="KW-0479">Metal-binding</keyword>
<feature type="active site" description="Nucleophile" evidence="8">
    <location>
        <position position="749"/>
    </location>
</feature>
<sequence length="1367" mass="155219">MICECCDASKPPIWNCSYCDMNFCDECWGKQGPHKPGRTGPDGLPHEKGDPTIVTRLKNILTPPTDTSEQQQLHVEDEDTTWFGIARDEHNQSVFQDYGRYANIMADTTTGEHKLRYPQLVSFIGQTGAGKSTLVKMLIDQQERAGMLYQSGRFASPVVGSVRTENVPTSGDVHLYGDPQTYLGEYPLLYADCEGLEGGENMPISAQYCSSAFIPERKDKRQTHQDHKKRHRITKVARGAPRNIKWASTPETSKRQYAVTELYPRLLYTFSDVIVFVLRNPKTFESSVLVKLIDWARASMEKSLNQPTLPHAVIAINATDMEVDQQEWDPEYATSILMSSVSGAVNRDPHYRALADYWTGRGRRVQTMSDLLECYYSSVTVVRIPVKGRYMKIDEQINKLHKVLLRRCSESIRAKRRSRMLSNSEELNIYLNCAFDHFSQDLETPFNFMDVAFRINPIPSDFGGNILKLAVAIKNSNRMTDPRKMFRELSFMVASCILLDCSRQSLKGPAEQILEKAYIDYCDTALEDFCAIFWPCTFSNKRGRCVNVQDRHKKGHQNEKGQIIGTGDYVSDFTWETFADDWGRLLQEYLSDFQTNVQQQIAFNPAISELYATTTLHHANLNTFYQRLGGAQMFISHSACFCCLREMAEHPLPCGHVLCTPCVKGYGTPQDGAGGMYMVPACPLHEVDTVFQSPWEVQFKPPLAGVRILSLDGGGVRGIVILEVLLSIEKEFEHRIPIQDFFDLIVGTSTGGILALALGVKGWPVKNSIALFRKLVDRAFTPKFYGGVKIGKRKYRTKPLEEVLKEHFKDEPIFGGVHETSASYLRKVAVTASCETGEQAVIFTNYNRADDEQVSYRLERPDDPTNELRLWEAARATSAAPTFFRPFVNSRTKQGFIDGAVFHNNPVRIANYESKLLWPDVEECHPDILLSIGTGHNGADTEGFVDSSQTDRRRFHNRAVLKKRLPEDRQPRRGHPALWAFPEVNSWVNVLFKRVDNLLDSEAIWRNFRRDVVGSSSYIQAHRYTRLNPQVRFRTPKMDDKSQIDKLYDDVSSRLENPYMHDKIVRIAYRLVASCFYFEQFGLAREVDDRFQVQGTIRCRFAKGSDNLRSLGLYLQRHQLHSFQPHFRVQEVKHGERAEHILLTRQIIRQMTETGYFEVGTIVIPISQQAGVVAIDCHLTNDKKRPHPFNGFPISGFPRCLAAGEPLKRNPSSPASSEPDRTSLAQKRESLRRKRSVRPRFPSGNLDTRPTSTLSTNGSSSSDPAEYPDNANEVSDWVRRRFKTQRAPPKPVPVDDPGLFELYGSPVEEARIVGQGEEGDDIALARALDRSEREAREDYLGLSLGRTDTGTDEDVLQQVLKMSLFDQ</sequence>
<dbReference type="EMBL" id="MU005599">
    <property type="protein sequence ID" value="KAF2680012.1"/>
    <property type="molecule type" value="Genomic_DNA"/>
</dbReference>
<evidence type="ECO:0000256" key="6">
    <source>
        <dbReference type="ARBA" id="ARBA00023098"/>
    </source>
</evidence>
<evidence type="ECO:0000256" key="5">
    <source>
        <dbReference type="ARBA" id="ARBA00022963"/>
    </source>
</evidence>
<dbReference type="PROSITE" id="PS50089">
    <property type="entry name" value="ZF_RING_2"/>
    <property type="match status" value="1"/>
</dbReference>
<dbReference type="InterPro" id="IPR001841">
    <property type="entry name" value="Znf_RING"/>
</dbReference>
<evidence type="ECO:0000313" key="13">
    <source>
        <dbReference type="Proteomes" id="UP000799291"/>
    </source>
</evidence>
<dbReference type="PANTHER" id="PTHR24185:SF1">
    <property type="entry name" value="CALCIUM-INDEPENDENT PHOSPHOLIPASE A2-GAMMA"/>
    <property type="match status" value="1"/>
</dbReference>
<evidence type="ECO:0000256" key="7">
    <source>
        <dbReference type="PROSITE-ProRule" id="PRU00175"/>
    </source>
</evidence>
<gene>
    <name evidence="12" type="ORF">K458DRAFT_345886</name>
</gene>
<feature type="active site" description="Proton acceptor" evidence="8">
    <location>
        <position position="898"/>
    </location>
</feature>
<dbReference type="Pfam" id="PF01734">
    <property type="entry name" value="Patatin"/>
    <property type="match status" value="1"/>
</dbReference>
<proteinExistence type="predicted"/>
<keyword evidence="6 8" id="KW-0443">Lipid metabolism</keyword>
<dbReference type="OrthoDB" id="194358at2759"/>
<dbReference type="CDD" id="cd07199">
    <property type="entry name" value="Pat17_PNPLA8_PNPLA9_like"/>
    <property type="match status" value="1"/>
</dbReference>
<name>A0A6G1IP64_9PLEO</name>
<feature type="short sequence motif" description="GXGXXG" evidence="8">
    <location>
        <begin position="713"/>
        <end position="718"/>
    </location>
</feature>
<dbReference type="InterPro" id="IPR027417">
    <property type="entry name" value="P-loop_NTPase"/>
</dbReference>
<evidence type="ECO:0000259" key="10">
    <source>
        <dbReference type="PROSITE" id="PS50089"/>
    </source>
</evidence>